<reference evidence="1 2" key="1">
    <citation type="submission" date="2020-08" db="EMBL/GenBank/DDBJ databases">
        <title>Genomic Encyclopedia of Type Strains, Phase IV (KMG-IV): sequencing the most valuable type-strain genomes for metagenomic binning, comparative biology and taxonomic classification.</title>
        <authorList>
            <person name="Goeker M."/>
        </authorList>
    </citation>
    <scope>NUCLEOTIDE SEQUENCE [LARGE SCALE GENOMIC DNA]</scope>
    <source>
        <strain evidence="1 2">DSM 100694</strain>
    </source>
</reference>
<evidence type="ECO:0000313" key="1">
    <source>
        <dbReference type="EMBL" id="MBB4077383.1"/>
    </source>
</evidence>
<dbReference type="InterPro" id="IPR008619">
    <property type="entry name" value="Filamentous_hemagglutn_rpt"/>
</dbReference>
<keyword evidence="2" id="KW-1185">Reference proteome</keyword>
<sequence>QTGVSSLGDLTIETNQITALNNHIGAKENIVLKSDDGLIVGAGHYSAGGSLLVEAADFTSRARLVAEQKIDLYAHHGALIQEGTVWSNGKITLDAYGALTHTGDLVSMQQVSLTAGGMLTTGQASTILSYDVVLSADAFTQAGTVEAQEGALTLQVRDGVINFGTMRGESVDAHIGALKNQGMLIASNDLHMAISTQGSTGSQQALLENVSGSVIQSGGSFVLSAGRLRNGGRIGSSGESITLNVAGDVSNGGLIYAKKSMDLFSDGNLTNTQGRMIAEEALSIGGLKETRAGQINNEAGLLSALAGEMKIVATSFVNKSAETTNSDQRNATHDEGAHVLARDGLRINVGSFENIDGLISTQGAVNIVADSVIQAGSIEIERGDLQLTSYGDLSNSGTIESNDTIALHTQKSLSQTGRIVSKKRVELFSDGLLMMGETSEVGAYDVTLK</sequence>
<dbReference type="Pfam" id="PF05594">
    <property type="entry name" value="Fil_haemagg"/>
    <property type="match status" value="2"/>
</dbReference>
<name>A0A840E0B5_9HYPH</name>
<evidence type="ECO:0000313" key="2">
    <source>
        <dbReference type="Proteomes" id="UP000585970"/>
    </source>
</evidence>
<gene>
    <name evidence="1" type="ORF">GGR08_001714</name>
</gene>
<comment type="caution">
    <text evidence="1">The sequence shown here is derived from an EMBL/GenBank/DDBJ whole genome shotgun (WGS) entry which is preliminary data.</text>
</comment>
<organism evidence="1 2">
    <name type="scientific">Bartonella fuyuanensis</name>
    <dbReference type="NCBI Taxonomy" id="1460968"/>
    <lineage>
        <taxon>Bacteria</taxon>
        <taxon>Pseudomonadati</taxon>
        <taxon>Pseudomonadota</taxon>
        <taxon>Alphaproteobacteria</taxon>
        <taxon>Hyphomicrobiales</taxon>
        <taxon>Bartonellaceae</taxon>
        <taxon>Bartonella</taxon>
    </lineage>
</organism>
<dbReference type="NCBIfam" id="TIGR01731">
    <property type="entry name" value="fil_hemag_20aa"/>
    <property type="match status" value="8"/>
</dbReference>
<protein>
    <submittedName>
        <fullName evidence="1">Adhesin HecA-like repeat protein</fullName>
    </submittedName>
</protein>
<dbReference type="AlphaFoldDB" id="A0A840E0B5"/>
<accession>A0A840E0B5</accession>
<dbReference type="Proteomes" id="UP000585970">
    <property type="component" value="Unassembled WGS sequence"/>
</dbReference>
<feature type="non-terminal residue" evidence="1">
    <location>
        <position position="449"/>
    </location>
</feature>
<dbReference type="InterPro" id="IPR010069">
    <property type="entry name" value="CdiA_FHA1_rpt"/>
</dbReference>
<proteinExistence type="predicted"/>
<dbReference type="EMBL" id="JACIFE010000068">
    <property type="protein sequence ID" value="MBB4077383.1"/>
    <property type="molecule type" value="Genomic_DNA"/>
</dbReference>
<feature type="non-terminal residue" evidence="1">
    <location>
        <position position="1"/>
    </location>
</feature>